<dbReference type="SMART" id="SM00863">
    <property type="entry name" value="tRNA_SAD"/>
    <property type="match status" value="1"/>
</dbReference>
<organism evidence="5 6">
    <name type="scientific">Penicillium olsonii</name>
    <dbReference type="NCBI Taxonomy" id="99116"/>
    <lineage>
        <taxon>Eukaryota</taxon>
        <taxon>Fungi</taxon>
        <taxon>Dikarya</taxon>
        <taxon>Ascomycota</taxon>
        <taxon>Pezizomycotina</taxon>
        <taxon>Eurotiomycetes</taxon>
        <taxon>Eurotiomycetidae</taxon>
        <taxon>Eurotiales</taxon>
        <taxon>Aspergillaceae</taxon>
        <taxon>Penicillium</taxon>
    </lineage>
</organism>
<dbReference type="PROSITE" id="PS50860">
    <property type="entry name" value="AA_TRNA_LIGASE_II_ALA"/>
    <property type="match status" value="1"/>
</dbReference>
<dbReference type="GO" id="GO:0005737">
    <property type="term" value="C:cytoplasm"/>
    <property type="evidence" value="ECO:0007669"/>
    <property type="project" value="UniProtKB-SubCell"/>
</dbReference>
<dbReference type="Gene3D" id="3.30.980.10">
    <property type="entry name" value="Threonyl-trna Synthetase, Chain A, domain 2"/>
    <property type="match status" value="1"/>
</dbReference>
<evidence type="ECO:0000256" key="2">
    <source>
        <dbReference type="ARBA" id="ARBA00004496"/>
    </source>
</evidence>
<evidence type="ECO:0000256" key="1">
    <source>
        <dbReference type="ARBA" id="ARBA00001947"/>
    </source>
</evidence>
<keyword evidence="6" id="KW-1185">Reference proteome</keyword>
<dbReference type="GO" id="GO:0005524">
    <property type="term" value="F:ATP binding"/>
    <property type="evidence" value="ECO:0007669"/>
    <property type="project" value="InterPro"/>
</dbReference>
<proteinExistence type="inferred from homology"/>
<dbReference type="SUPFAM" id="SSF50447">
    <property type="entry name" value="Translation proteins"/>
    <property type="match status" value="1"/>
</dbReference>
<evidence type="ECO:0000313" key="6">
    <source>
        <dbReference type="Proteomes" id="UP001153618"/>
    </source>
</evidence>
<dbReference type="EMBL" id="CAJVOS010000014">
    <property type="protein sequence ID" value="CAG8018071.1"/>
    <property type="molecule type" value="Genomic_DNA"/>
</dbReference>
<sequence>MATRSIPVYQKDSAVHSLVTKIVSCLPIHSLAENDQSFFKGAGESDHVVSTEDTIFHPQGGGQPSDIGEMNQNNEISFSVKHARKLPDNQIYHLGSFANPQKLFNAGDVVSQNINSATRNYHSRYHTAGHILGLAVKQLEDIVGVVSELKANHAPGMAFVEFQGLIAGEHKAAIQEKASGLIEGNLEVKVDWWDIETAKARGIAVPEGSAPEDGTIRVVDVVGVGAYACGGTHLHETRDIGGIVVRKISRQKGVTKISYEITDV</sequence>
<dbReference type="InterPro" id="IPR051335">
    <property type="entry name" value="Alanyl-tRNA_Editing_Enzymes"/>
</dbReference>
<evidence type="ECO:0000259" key="4">
    <source>
        <dbReference type="PROSITE" id="PS50860"/>
    </source>
</evidence>
<comment type="similarity">
    <text evidence="3">Belongs to the class-II aminoacyl-tRNA synthetase family. Alax-L subfamily.</text>
</comment>
<dbReference type="InterPro" id="IPR018163">
    <property type="entry name" value="Thr/Ala-tRNA-synth_IIc_edit"/>
</dbReference>
<gene>
    <name evidence="5" type="ORF">POLS_LOCUS2320</name>
</gene>
<comment type="caution">
    <text evidence="5">The sequence shown here is derived from an EMBL/GenBank/DDBJ whole genome shotgun (WGS) entry which is preliminary data.</text>
</comment>
<dbReference type="GO" id="GO:0003676">
    <property type="term" value="F:nucleic acid binding"/>
    <property type="evidence" value="ECO:0007669"/>
    <property type="project" value="InterPro"/>
</dbReference>
<dbReference type="Proteomes" id="UP001153618">
    <property type="component" value="Unassembled WGS sequence"/>
</dbReference>
<dbReference type="SUPFAM" id="SSF55186">
    <property type="entry name" value="ThrRS/AlaRS common domain"/>
    <property type="match status" value="1"/>
</dbReference>
<comment type="subcellular location">
    <subcellularLocation>
        <location evidence="2">Cytoplasm</location>
    </subcellularLocation>
</comment>
<accession>A0A9W4HFS7</accession>
<feature type="domain" description="Alanyl-transfer RNA synthetases family profile" evidence="4">
    <location>
        <begin position="1"/>
        <end position="245"/>
    </location>
</feature>
<dbReference type="GO" id="GO:0004813">
    <property type="term" value="F:alanine-tRNA ligase activity"/>
    <property type="evidence" value="ECO:0007669"/>
    <property type="project" value="InterPro"/>
</dbReference>
<protein>
    <recommendedName>
        <fullName evidence="4">Alanyl-transfer RNA synthetases family profile domain-containing protein</fullName>
    </recommendedName>
</protein>
<evidence type="ECO:0000313" key="5">
    <source>
        <dbReference type="EMBL" id="CAG8018071.1"/>
    </source>
</evidence>
<dbReference type="InterPro" id="IPR018165">
    <property type="entry name" value="Ala-tRNA-synth_IIc_core"/>
</dbReference>
<dbReference type="InterPro" id="IPR009000">
    <property type="entry name" value="Transl_B-barrel_sf"/>
</dbReference>
<dbReference type="GO" id="GO:0006419">
    <property type="term" value="P:alanyl-tRNA aminoacylation"/>
    <property type="evidence" value="ECO:0007669"/>
    <property type="project" value="InterPro"/>
</dbReference>
<reference evidence="5" key="1">
    <citation type="submission" date="2021-07" db="EMBL/GenBank/DDBJ databases">
        <authorList>
            <person name="Branca A.L. A."/>
        </authorList>
    </citation>
    <scope>NUCLEOTIDE SEQUENCE</scope>
</reference>
<dbReference type="PANTHER" id="PTHR43462:SF2">
    <property type="entry name" value="THREONYL AND ALANYL TRNA SYNTHETASE SECOND ADDITIONAL DOMAIN-CONTAINING PROTEIN"/>
    <property type="match status" value="1"/>
</dbReference>
<dbReference type="OrthoDB" id="288942at2759"/>
<evidence type="ECO:0000256" key="3">
    <source>
        <dbReference type="ARBA" id="ARBA00008429"/>
    </source>
</evidence>
<dbReference type="PANTHER" id="PTHR43462">
    <property type="entry name" value="ALANYL-TRNA EDITING PROTEIN"/>
    <property type="match status" value="1"/>
</dbReference>
<comment type="cofactor">
    <cofactor evidence="1">
        <name>Zn(2+)</name>
        <dbReference type="ChEBI" id="CHEBI:29105"/>
    </cofactor>
</comment>
<name>A0A9W4HFS7_PENOL</name>
<dbReference type="Gene3D" id="2.40.30.130">
    <property type="match status" value="1"/>
</dbReference>
<dbReference type="Pfam" id="PF07973">
    <property type="entry name" value="tRNA_SAD"/>
    <property type="match status" value="1"/>
</dbReference>
<dbReference type="InterPro" id="IPR012947">
    <property type="entry name" value="tRNA_SAD"/>
</dbReference>
<dbReference type="AlphaFoldDB" id="A0A9W4HFS7"/>